<gene>
    <name evidence="10" type="ORF">GCM10011519_17980</name>
</gene>
<dbReference type="Pfam" id="PF19279">
    <property type="entry name" value="YegS_C"/>
    <property type="match status" value="1"/>
</dbReference>
<dbReference type="InterPro" id="IPR001206">
    <property type="entry name" value="Diacylglycerol_kinase_cat_dom"/>
</dbReference>
<evidence type="ECO:0000313" key="11">
    <source>
        <dbReference type="Proteomes" id="UP000649179"/>
    </source>
</evidence>
<name>A0A917BGS4_9ACTN</name>
<dbReference type="Gene3D" id="2.60.200.40">
    <property type="match status" value="1"/>
</dbReference>
<dbReference type="RefSeq" id="WP_229660732.1">
    <property type="nucleotide sequence ID" value="NZ_BMKQ01000001.1"/>
</dbReference>
<dbReference type="GO" id="GO:0016301">
    <property type="term" value="F:kinase activity"/>
    <property type="evidence" value="ECO:0007669"/>
    <property type="project" value="UniProtKB-KW"/>
</dbReference>
<dbReference type="PROSITE" id="PS50146">
    <property type="entry name" value="DAGK"/>
    <property type="match status" value="1"/>
</dbReference>
<keyword evidence="5" id="KW-0418">Kinase</keyword>
<dbReference type="PANTHER" id="PTHR12358">
    <property type="entry name" value="SPHINGOSINE KINASE"/>
    <property type="match status" value="1"/>
</dbReference>
<dbReference type="InterPro" id="IPR045540">
    <property type="entry name" value="YegS/DAGK_C"/>
</dbReference>
<keyword evidence="6" id="KW-0067">ATP-binding</keyword>
<protein>
    <recommendedName>
        <fullName evidence="9">DAGKc domain-containing protein</fullName>
    </recommendedName>
</protein>
<organism evidence="10 11">
    <name type="scientific">Marmoricola endophyticus</name>
    <dbReference type="NCBI Taxonomy" id="2040280"/>
    <lineage>
        <taxon>Bacteria</taxon>
        <taxon>Bacillati</taxon>
        <taxon>Actinomycetota</taxon>
        <taxon>Actinomycetes</taxon>
        <taxon>Propionibacteriales</taxon>
        <taxon>Nocardioidaceae</taxon>
        <taxon>Marmoricola</taxon>
    </lineage>
</organism>
<dbReference type="GO" id="GO:0005886">
    <property type="term" value="C:plasma membrane"/>
    <property type="evidence" value="ECO:0007669"/>
    <property type="project" value="TreeGrafter"/>
</dbReference>
<keyword evidence="7" id="KW-0443">Lipid metabolism</keyword>
<evidence type="ECO:0000259" key="9">
    <source>
        <dbReference type="PROSITE" id="PS50146"/>
    </source>
</evidence>
<keyword evidence="3" id="KW-0808">Transferase</keyword>
<evidence type="ECO:0000256" key="1">
    <source>
        <dbReference type="ARBA" id="ARBA00001946"/>
    </source>
</evidence>
<sequence length="305" mass="32299">MDPLLLIANAGAGSAEREALEQALAVLRAETDVEVARTSSPGDLDGVLHRAASRTIVVAGGDGSLHAVVAALHRRHDLGRSTLALLPMGTGNDFARGNQIPLDPAEAARLVLVGDVRPVDLLVDEVGEVVVNNVHAGASAQASRRGARWKHRLGRVGVGRVNLGKLGYPIGVVLAAVRPPFVRLRVEVDGDVLCDVDRHVLMVAVGNGSTVGGGAEVNPDATTEDGVVDIVLSLATGPLARFGYVTDLLRTRQTERDDVLHRTGSRVTISGEPFWCSADGEVYGPERHRAWRVEKAAYSMVLPPR</sequence>
<keyword evidence="11" id="KW-1185">Reference proteome</keyword>
<dbReference type="Pfam" id="PF00781">
    <property type="entry name" value="DAGK_cat"/>
    <property type="match status" value="1"/>
</dbReference>
<comment type="caution">
    <text evidence="10">The sequence shown here is derived from an EMBL/GenBank/DDBJ whole genome shotgun (WGS) entry which is preliminary data.</text>
</comment>
<accession>A0A917BGS4</accession>
<keyword evidence="7" id="KW-0444">Lipid biosynthesis</keyword>
<evidence type="ECO:0000256" key="5">
    <source>
        <dbReference type="ARBA" id="ARBA00022777"/>
    </source>
</evidence>
<reference evidence="10" key="1">
    <citation type="journal article" date="2014" name="Int. J. Syst. Evol. Microbiol.">
        <title>Complete genome sequence of Corynebacterium casei LMG S-19264T (=DSM 44701T), isolated from a smear-ripened cheese.</title>
        <authorList>
            <consortium name="US DOE Joint Genome Institute (JGI-PGF)"/>
            <person name="Walter F."/>
            <person name="Albersmeier A."/>
            <person name="Kalinowski J."/>
            <person name="Ruckert C."/>
        </authorList>
    </citation>
    <scope>NUCLEOTIDE SEQUENCE</scope>
    <source>
        <strain evidence="10">CGMCC 1.16067</strain>
    </source>
</reference>
<dbReference type="InterPro" id="IPR016064">
    <property type="entry name" value="NAD/diacylglycerol_kinase_sf"/>
</dbReference>
<dbReference type="SMART" id="SM00046">
    <property type="entry name" value="DAGKc"/>
    <property type="match status" value="1"/>
</dbReference>
<dbReference type="GO" id="GO:0008654">
    <property type="term" value="P:phospholipid biosynthetic process"/>
    <property type="evidence" value="ECO:0007669"/>
    <property type="project" value="UniProtKB-KW"/>
</dbReference>
<dbReference type="EMBL" id="BMKQ01000001">
    <property type="protein sequence ID" value="GGF44500.1"/>
    <property type="molecule type" value="Genomic_DNA"/>
</dbReference>
<dbReference type="SUPFAM" id="SSF111331">
    <property type="entry name" value="NAD kinase/diacylglycerol kinase-like"/>
    <property type="match status" value="1"/>
</dbReference>
<feature type="domain" description="DAGKc" evidence="9">
    <location>
        <begin position="1"/>
        <end position="128"/>
    </location>
</feature>
<evidence type="ECO:0000256" key="3">
    <source>
        <dbReference type="ARBA" id="ARBA00022679"/>
    </source>
</evidence>
<keyword evidence="8" id="KW-1208">Phospholipid metabolism</keyword>
<keyword evidence="4" id="KW-0547">Nucleotide-binding</keyword>
<reference evidence="10" key="2">
    <citation type="submission" date="2020-09" db="EMBL/GenBank/DDBJ databases">
        <authorList>
            <person name="Sun Q."/>
            <person name="Zhou Y."/>
        </authorList>
    </citation>
    <scope>NUCLEOTIDE SEQUENCE</scope>
    <source>
        <strain evidence="10">CGMCC 1.16067</strain>
    </source>
</reference>
<evidence type="ECO:0000256" key="7">
    <source>
        <dbReference type="ARBA" id="ARBA00023209"/>
    </source>
</evidence>
<dbReference type="PANTHER" id="PTHR12358:SF106">
    <property type="entry name" value="LIPID KINASE YEGS"/>
    <property type="match status" value="1"/>
</dbReference>
<evidence type="ECO:0000313" key="10">
    <source>
        <dbReference type="EMBL" id="GGF44500.1"/>
    </source>
</evidence>
<evidence type="ECO:0000256" key="4">
    <source>
        <dbReference type="ARBA" id="ARBA00022741"/>
    </source>
</evidence>
<evidence type="ECO:0000256" key="6">
    <source>
        <dbReference type="ARBA" id="ARBA00022840"/>
    </source>
</evidence>
<comment type="cofactor">
    <cofactor evidence="1">
        <name>Mg(2+)</name>
        <dbReference type="ChEBI" id="CHEBI:18420"/>
    </cofactor>
</comment>
<proteinExistence type="inferred from homology"/>
<dbReference type="InterPro" id="IPR050187">
    <property type="entry name" value="Lipid_Phosphate_FormReg"/>
</dbReference>
<dbReference type="Proteomes" id="UP000649179">
    <property type="component" value="Unassembled WGS sequence"/>
</dbReference>
<comment type="similarity">
    <text evidence="2">Belongs to the diacylglycerol/lipid kinase family.</text>
</comment>
<evidence type="ECO:0000256" key="2">
    <source>
        <dbReference type="ARBA" id="ARBA00005983"/>
    </source>
</evidence>
<evidence type="ECO:0000256" key="8">
    <source>
        <dbReference type="ARBA" id="ARBA00023264"/>
    </source>
</evidence>
<keyword evidence="7" id="KW-0594">Phospholipid biosynthesis</keyword>
<dbReference type="GO" id="GO:0005524">
    <property type="term" value="F:ATP binding"/>
    <property type="evidence" value="ECO:0007669"/>
    <property type="project" value="UniProtKB-KW"/>
</dbReference>
<dbReference type="AlphaFoldDB" id="A0A917BGS4"/>
<dbReference type="Gene3D" id="3.40.50.10330">
    <property type="entry name" value="Probable inorganic polyphosphate/atp-NAD kinase, domain 1"/>
    <property type="match status" value="1"/>
</dbReference>
<dbReference type="InterPro" id="IPR017438">
    <property type="entry name" value="ATP-NAD_kinase_N"/>
</dbReference>